<sequence length="164" mass="17525">MKYLKISIMALVLLLTMAAVSAHGVDVTADTMVIANETNGQFVKDLADANGINISVYKFTSADEVAHILEHSVNNTNKRILMTAYQDIGNDFVKNHSEMAKRIIVVDDVTNDTVLHGLKDIINAPTGNVESDNGMGFAMPLAMGIVIGLIIGVAGGVLISKKKN</sequence>
<dbReference type="Proteomes" id="UP000323439">
    <property type="component" value="Unassembled WGS sequence"/>
</dbReference>
<evidence type="ECO:0000313" key="2">
    <source>
        <dbReference type="EMBL" id="SDA54497.1"/>
    </source>
</evidence>
<dbReference type="RefSeq" id="WP_149731808.1">
    <property type="nucleotide sequence ID" value="NZ_FMXB01000008.1"/>
</dbReference>
<protein>
    <submittedName>
        <fullName evidence="2">Uncharacterized protein</fullName>
    </submittedName>
</protein>
<organism evidence="2 3">
    <name type="scientific">Methanobrevibacter millerae</name>
    <dbReference type="NCBI Taxonomy" id="230361"/>
    <lineage>
        <taxon>Archaea</taxon>
        <taxon>Methanobacteriati</taxon>
        <taxon>Methanobacteriota</taxon>
        <taxon>Methanomada group</taxon>
        <taxon>Methanobacteria</taxon>
        <taxon>Methanobacteriales</taxon>
        <taxon>Methanobacteriaceae</taxon>
        <taxon>Methanobrevibacter</taxon>
    </lineage>
</organism>
<keyword evidence="1" id="KW-0472">Membrane</keyword>
<reference evidence="2 3" key="1">
    <citation type="submission" date="2016-10" db="EMBL/GenBank/DDBJ databases">
        <authorList>
            <person name="Varghese N."/>
            <person name="Submissions S."/>
        </authorList>
    </citation>
    <scope>NUCLEOTIDE SEQUENCE [LARGE SCALE GENOMIC DNA]</scope>
    <source>
        <strain evidence="2 3">DSM 16643</strain>
    </source>
</reference>
<gene>
    <name evidence="2" type="ORF">SAMN02910315_01255</name>
</gene>
<evidence type="ECO:0000256" key="1">
    <source>
        <dbReference type="SAM" id="Phobius"/>
    </source>
</evidence>
<dbReference type="AlphaFoldDB" id="A0A1G5WAD1"/>
<keyword evidence="3" id="KW-1185">Reference proteome</keyword>
<dbReference type="EMBL" id="FMXB01000008">
    <property type="protein sequence ID" value="SDA54497.1"/>
    <property type="molecule type" value="Genomic_DNA"/>
</dbReference>
<accession>A0A1G5WAD1</accession>
<evidence type="ECO:0000313" key="3">
    <source>
        <dbReference type="Proteomes" id="UP000323439"/>
    </source>
</evidence>
<name>A0A1G5WAD1_9EURY</name>
<feature type="transmembrane region" description="Helical" evidence="1">
    <location>
        <begin position="137"/>
        <end position="159"/>
    </location>
</feature>
<keyword evidence="1" id="KW-0812">Transmembrane</keyword>
<keyword evidence="1" id="KW-1133">Transmembrane helix</keyword>
<proteinExistence type="predicted"/>
<dbReference type="OrthoDB" id="70211at2157"/>